<dbReference type="InterPro" id="IPR007197">
    <property type="entry name" value="rSAM"/>
</dbReference>
<dbReference type="SFLD" id="SFLDS00029">
    <property type="entry name" value="Radical_SAM"/>
    <property type="match status" value="1"/>
</dbReference>
<reference evidence="2" key="1">
    <citation type="submission" date="2014-12" db="EMBL/GenBank/DDBJ databases">
        <authorList>
            <person name="Huang H.-H."/>
            <person name="Chen S.-C."/>
            <person name="Lai M.-C."/>
        </authorList>
    </citation>
    <scope>NUCLEOTIDE SEQUENCE</scope>
    <source>
        <strain evidence="2">K1F9705b</strain>
    </source>
</reference>
<dbReference type="InterPro" id="IPR058374">
    <property type="entry name" value="DUF8061"/>
</dbReference>
<feature type="domain" description="DUF8061" evidence="1">
    <location>
        <begin position="276"/>
        <end position="345"/>
    </location>
</feature>
<dbReference type="Pfam" id="PF26257">
    <property type="entry name" value="DUF8061"/>
    <property type="match status" value="1"/>
</dbReference>
<dbReference type="SFLD" id="SFLDG01108">
    <property type="entry name" value="Uncharacterised_Radical_SAM_Su"/>
    <property type="match status" value="1"/>
</dbReference>
<dbReference type="EMBL" id="JWHL01000001">
    <property type="protein sequence ID" value="MBR1368018.1"/>
    <property type="molecule type" value="Genomic_DNA"/>
</dbReference>
<dbReference type="GO" id="GO:0003824">
    <property type="term" value="F:catalytic activity"/>
    <property type="evidence" value="ECO:0007669"/>
    <property type="project" value="InterPro"/>
</dbReference>
<dbReference type="Proteomes" id="UP000730161">
    <property type="component" value="Unassembled WGS sequence"/>
</dbReference>
<comment type="caution">
    <text evidence="2">The sequence shown here is derived from an EMBL/GenBank/DDBJ whole genome shotgun (WGS) entry which is preliminary data.</text>
</comment>
<evidence type="ECO:0000313" key="2">
    <source>
        <dbReference type="EMBL" id="MBR1368018.1"/>
    </source>
</evidence>
<dbReference type="OrthoDB" id="372128at2157"/>
<dbReference type="InterPro" id="IPR040087">
    <property type="entry name" value="MJ0021-like"/>
</dbReference>
<dbReference type="InterPro" id="IPR058240">
    <property type="entry name" value="rSAM_sf"/>
</dbReference>
<accession>A0A8J7W5P1</accession>
<dbReference type="CDD" id="cd01335">
    <property type="entry name" value="Radical_SAM"/>
    <property type="match status" value="1"/>
</dbReference>
<dbReference type="AlphaFoldDB" id="A0A8J7W5P1"/>
<dbReference type="PANTHER" id="PTHR43288">
    <property type="entry name" value="BIOTIN SYNTHASE-RELATED PROTEIN, RADICAL SAM SUPERFAMILY"/>
    <property type="match status" value="1"/>
</dbReference>
<evidence type="ECO:0000313" key="3">
    <source>
        <dbReference type="Proteomes" id="UP000730161"/>
    </source>
</evidence>
<sequence>MNPSPTDHYPENPSENIIPDLPSEGCILCHHGAKLVLFITGLCDRTCWYCPLSIERKDLDVIFANDREVFSDAGIIAEAEAMDALGTGVTGGEPLLVRNRVVSYCRLLKDHFGSDHQIHLYTGRAPTEADLSALSGIVDEIRMHPPYEVWDHIMETDYPQSARLAKEMGFAIGIEVPSLQGIGNLKPMLPLLDFFNINELEWGETCADEMRRRGMEPTDDLHNAIEGAAGWAEEITGDPKVHFCSSGFKDSVQLRMRLIRIATMTARPFDDITEDGTITYGIIRSDRDLTEIIAEFDDESYEMQQDGSCECAWWLLDELTEVSGLDLSIIERYPNKGMIVEVNPL</sequence>
<keyword evidence="3" id="KW-1185">Reference proteome</keyword>
<dbReference type="RefSeq" id="WP_211529618.1">
    <property type="nucleotide sequence ID" value="NZ_JWHL01000001.1"/>
</dbReference>
<dbReference type="PANTHER" id="PTHR43288:SF1">
    <property type="entry name" value="GLYCYL-RADICAL ENZYME ACTIVATING ENZYME MJ0021-RELATED"/>
    <property type="match status" value="1"/>
</dbReference>
<dbReference type="GO" id="GO:0051536">
    <property type="term" value="F:iron-sulfur cluster binding"/>
    <property type="evidence" value="ECO:0007669"/>
    <property type="project" value="InterPro"/>
</dbReference>
<proteinExistence type="predicted"/>
<dbReference type="SUPFAM" id="SSF102114">
    <property type="entry name" value="Radical SAM enzymes"/>
    <property type="match status" value="1"/>
</dbReference>
<protein>
    <submittedName>
        <fullName evidence="2">Radical SAM protein</fullName>
    </submittedName>
</protein>
<gene>
    <name evidence="2" type="ORF">RJ53_00325</name>
</gene>
<name>A0A8J7W5P1_9EURY</name>
<organism evidence="2 3">
    <name type="scientific">Methanocalculus chunghsingensis</name>
    <dbReference type="NCBI Taxonomy" id="156457"/>
    <lineage>
        <taxon>Archaea</taxon>
        <taxon>Methanobacteriati</taxon>
        <taxon>Methanobacteriota</taxon>
        <taxon>Stenosarchaea group</taxon>
        <taxon>Methanomicrobia</taxon>
        <taxon>Methanomicrobiales</taxon>
        <taxon>Methanocalculaceae</taxon>
        <taxon>Methanocalculus</taxon>
    </lineage>
</organism>
<evidence type="ECO:0000259" key="1">
    <source>
        <dbReference type="Pfam" id="PF26257"/>
    </source>
</evidence>